<name>A0AAU8LVD5_9BACT</name>
<dbReference type="AlphaFoldDB" id="A0AAU8LVD5"/>
<evidence type="ECO:0008006" key="2">
    <source>
        <dbReference type="Google" id="ProtNLM"/>
    </source>
</evidence>
<accession>A0AAU8LVD5</accession>
<proteinExistence type="predicted"/>
<dbReference type="EMBL" id="CP159373">
    <property type="protein sequence ID" value="XCN72852.1"/>
    <property type="molecule type" value="Genomic_DNA"/>
</dbReference>
<organism evidence="1">
    <name type="scientific">Candidatus Electrothrix aestuarii</name>
    <dbReference type="NCBI Taxonomy" id="3062594"/>
    <lineage>
        <taxon>Bacteria</taxon>
        <taxon>Pseudomonadati</taxon>
        <taxon>Thermodesulfobacteriota</taxon>
        <taxon>Desulfobulbia</taxon>
        <taxon>Desulfobulbales</taxon>
        <taxon>Desulfobulbaceae</taxon>
        <taxon>Candidatus Electrothrix</taxon>
    </lineage>
</organism>
<gene>
    <name evidence="1" type="ORF">Q3M24_21620</name>
</gene>
<dbReference type="Gene3D" id="1.10.10.60">
    <property type="entry name" value="Homeodomain-like"/>
    <property type="match status" value="1"/>
</dbReference>
<sequence length="184" mass="20778">MTKTKAGRPTEYDPKFNRLVEGMFRGGATDNEVIEALSVARSTFYLWKNEHPAFAKAIRRGKDYFDTGRVESALLQAALGSEWKETAVTEEDGQEVRKVTKNKVIPANVAAAKYWLNNRNPERWQDSPEPLDNDRAGVEMFAEMIREMRQEKGREISDKCMKGIEDAPNPQAAFVRAAVDIQPG</sequence>
<dbReference type="KEGG" id="eaj:Q3M24_21620"/>
<protein>
    <recommendedName>
        <fullName evidence="2">Phage terminase small subunit</fullName>
    </recommendedName>
</protein>
<reference evidence="1" key="2">
    <citation type="submission" date="2024-06" db="EMBL/GenBank/DDBJ databases">
        <authorList>
            <person name="Plum-Jensen L.E."/>
            <person name="Schramm A."/>
            <person name="Marshall I.P.G."/>
        </authorList>
    </citation>
    <scope>NUCLEOTIDE SEQUENCE</scope>
    <source>
        <strain evidence="1">Rat1</strain>
    </source>
</reference>
<evidence type="ECO:0000313" key="1">
    <source>
        <dbReference type="EMBL" id="XCN72852.1"/>
    </source>
</evidence>
<reference evidence="1" key="1">
    <citation type="journal article" date="2024" name="Syst. Appl. Microbiol.">
        <title>First single-strain enrichments of Electrothrix cable bacteria, description of E. aestuarii sp. nov. and E. rattekaaiensis sp. nov., and proposal of a cable bacteria taxonomy following the rules of the SeqCode.</title>
        <authorList>
            <person name="Plum-Jensen L.E."/>
            <person name="Schramm A."/>
            <person name="Marshall I.P.G."/>
        </authorList>
    </citation>
    <scope>NUCLEOTIDE SEQUENCE</scope>
    <source>
        <strain evidence="1">Rat1</strain>
    </source>
</reference>